<evidence type="ECO:0000313" key="4">
    <source>
        <dbReference type="Proteomes" id="UP000078595"/>
    </source>
</evidence>
<keyword evidence="4" id="KW-1185">Reference proteome</keyword>
<dbReference type="EMBL" id="KI894028">
    <property type="protein sequence ID" value="OBR87970.1"/>
    <property type="molecule type" value="Genomic_DNA"/>
</dbReference>
<dbReference type="EMBL" id="CP144531">
    <property type="protein sequence ID" value="WWC59130.1"/>
    <property type="molecule type" value="Genomic_DNA"/>
</dbReference>
<feature type="compositionally biased region" description="Basic and acidic residues" evidence="1">
    <location>
        <begin position="109"/>
        <end position="138"/>
    </location>
</feature>
<organism evidence="2">
    <name type="scientific">Kwoniella dejecticola CBS 10117</name>
    <dbReference type="NCBI Taxonomy" id="1296121"/>
    <lineage>
        <taxon>Eukaryota</taxon>
        <taxon>Fungi</taxon>
        <taxon>Dikarya</taxon>
        <taxon>Basidiomycota</taxon>
        <taxon>Agaricomycotina</taxon>
        <taxon>Tremellomycetes</taxon>
        <taxon>Tremellales</taxon>
        <taxon>Cryptococcaceae</taxon>
        <taxon>Kwoniella</taxon>
    </lineage>
</organism>
<proteinExistence type="predicted"/>
<feature type="region of interest" description="Disordered" evidence="1">
    <location>
        <begin position="275"/>
        <end position="314"/>
    </location>
</feature>
<protein>
    <submittedName>
        <fullName evidence="2">Uncharacterized protein</fullName>
    </submittedName>
</protein>
<reference evidence="3" key="3">
    <citation type="submission" date="2024-02" db="EMBL/GenBank/DDBJ databases">
        <title>Comparative genomics of Cryptococcus and Kwoniella reveals pathogenesis evolution and contrasting modes of karyotype evolution via chromosome fusion or intercentromeric recombination.</title>
        <authorList>
            <person name="Coelho M.A."/>
            <person name="David-Palma M."/>
            <person name="Shea T."/>
            <person name="Bowers K."/>
            <person name="McGinley-Smith S."/>
            <person name="Mohammad A.W."/>
            <person name="Gnirke A."/>
            <person name="Yurkov A.M."/>
            <person name="Nowrousian M."/>
            <person name="Sun S."/>
            <person name="Cuomo C.A."/>
            <person name="Heitman J."/>
        </authorList>
    </citation>
    <scope>NUCLEOTIDE SEQUENCE</scope>
    <source>
        <strain evidence="3">CBS 10117</strain>
    </source>
</reference>
<reference evidence="2" key="1">
    <citation type="submission" date="2013-07" db="EMBL/GenBank/DDBJ databases">
        <title>The Genome Sequence of Cryptococcus dejecticola CBS10117.</title>
        <authorList>
            <consortium name="The Broad Institute Genome Sequencing Platform"/>
            <person name="Cuomo C."/>
            <person name="Litvintseva A."/>
            <person name="Chen Y."/>
            <person name="Heitman J."/>
            <person name="Sun S."/>
            <person name="Springer D."/>
            <person name="Dromer F."/>
            <person name="Young S.K."/>
            <person name="Zeng Q."/>
            <person name="Gargeya S."/>
            <person name="Fitzgerald M."/>
            <person name="Abouelleil A."/>
            <person name="Alvarado L."/>
            <person name="Berlin A.M."/>
            <person name="Chapman S.B."/>
            <person name="Dewar J."/>
            <person name="Goldberg J."/>
            <person name="Griggs A."/>
            <person name="Gujja S."/>
            <person name="Hansen M."/>
            <person name="Howarth C."/>
            <person name="Imamovic A."/>
            <person name="Larimer J."/>
            <person name="McCowan C."/>
            <person name="Murphy C."/>
            <person name="Pearson M."/>
            <person name="Priest M."/>
            <person name="Roberts A."/>
            <person name="Saif S."/>
            <person name="Shea T."/>
            <person name="Sykes S."/>
            <person name="Wortman J."/>
            <person name="Nusbaum C."/>
            <person name="Birren B."/>
        </authorList>
    </citation>
    <scope>NUCLEOTIDE SEQUENCE [LARGE SCALE GENOMIC DNA]</scope>
    <source>
        <strain evidence="2">CBS 10117</strain>
    </source>
</reference>
<gene>
    <name evidence="2" type="ORF">I303_02186</name>
    <name evidence="3" type="ORF">I303_101678</name>
</gene>
<dbReference type="Proteomes" id="UP000078595">
    <property type="component" value="Chromosome 2"/>
</dbReference>
<feature type="region of interest" description="Disordered" evidence="1">
    <location>
        <begin position="93"/>
        <end position="138"/>
    </location>
</feature>
<name>A0A1A6AD37_9TREE</name>
<evidence type="ECO:0000313" key="2">
    <source>
        <dbReference type="EMBL" id="OBR87970.1"/>
    </source>
</evidence>
<feature type="compositionally biased region" description="Polar residues" evidence="1">
    <location>
        <begin position="1"/>
        <end position="13"/>
    </location>
</feature>
<evidence type="ECO:0000256" key="1">
    <source>
        <dbReference type="SAM" id="MobiDB-lite"/>
    </source>
</evidence>
<sequence length="352" mass="39379">MSSGQASDESSPPSWEAEYATRMRRLSEDLKTRLLEDDQHRSANHGSWVTQLSDGLEARLRDADTRRTEAHQQQMEQHSWDLEARSKELETRLQEEAARRAAQHHRRMEQHSRNLETRLQTQEERRTAEYEQRMREHSARMKQQGEQLRSGIESVQSHLQGVADTMRNNTGSVTIYDSNNQPIVLRDRLMDIYGDSLPRVIGDLDTGNMSRQGSGPTQYFQNRRIASDRHQSSTAATSGQIVDTSGETAEAVRAYAHHGTQADVTDTGTADDESLFGGGEGVMTPGSSTVEDDGDDQAGSMRSPTDLLTIGGHGEASDHITMMSHKSVPERSMGACTKGYRRPYIEDCEAED</sequence>
<dbReference type="GeneID" id="28965885"/>
<feature type="region of interest" description="Disordered" evidence="1">
    <location>
        <begin position="1"/>
        <end position="20"/>
    </location>
</feature>
<accession>A0A1A6AD37</accession>
<dbReference type="AlphaFoldDB" id="A0A1A6AD37"/>
<reference evidence="3" key="2">
    <citation type="submission" date="2013-07" db="EMBL/GenBank/DDBJ databases">
        <authorList>
            <consortium name="The Broad Institute Genome Sequencing Platform"/>
            <person name="Cuomo C."/>
            <person name="Litvintseva A."/>
            <person name="Chen Y."/>
            <person name="Heitman J."/>
            <person name="Sun S."/>
            <person name="Springer D."/>
            <person name="Dromer F."/>
            <person name="Young S.K."/>
            <person name="Zeng Q."/>
            <person name="Gargeya S."/>
            <person name="Fitzgerald M."/>
            <person name="Abouelleil A."/>
            <person name="Alvarado L."/>
            <person name="Berlin A.M."/>
            <person name="Chapman S.B."/>
            <person name="Dewar J."/>
            <person name="Goldberg J."/>
            <person name="Griggs A."/>
            <person name="Gujja S."/>
            <person name="Hansen M."/>
            <person name="Howarth C."/>
            <person name="Imamovic A."/>
            <person name="Larimer J."/>
            <person name="McCowan C."/>
            <person name="Murphy C."/>
            <person name="Pearson M."/>
            <person name="Priest M."/>
            <person name="Roberts A."/>
            <person name="Saif S."/>
            <person name="Shea T."/>
            <person name="Sykes S."/>
            <person name="Wortman J."/>
            <person name="Nusbaum C."/>
            <person name="Birren B."/>
        </authorList>
    </citation>
    <scope>NUCLEOTIDE SEQUENCE</scope>
    <source>
        <strain evidence="3">CBS 10117</strain>
    </source>
</reference>
<evidence type="ECO:0000313" key="3">
    <source>
        <dbReference type="EMBL" id="WWC59130.1"/>
    </source>
</evidence>
<dbReference type="RefSeq" id="XP_018265812.1">
    <property type="nucleotide sequence ID" value="XM_018405531.1"/>
</dbReference>
<dbReference type="VEuPathDB" id="FungiDB:I303_02186"/>
<dbReference type="KEGG" id="kdj:28965885"/>